<keyword evidence="3" id="KW-0687">Ribonucleoprotein</keyword>
<reference evidence="3" key="1">
    <citation type="submission" date="2015-07" db="EMBL/GenBank/DDBJ databases">
        <title>Transcriptome Assembly of Anthurium amnicola.</title>
        <authorList>
            <person name="Suzuki J."/>
        </authorList>
    </citation>
    <scope>NUCLEOTIDE SEQUENCE</scope>
</reference>
<dbReference type="InterPro" id="IPR057427">
    <property type="entry name" value="WAV3_C"/>
</dbReference>
<protein>
    <submittedName>
        <fullName evidence="3">50S ribosomal protein L2, chloroplastic</fullName>
    </submittedName>
</protein>
<accession>A0A1D1YZT2</accession>
<evidence type="ECO:0000259" key="2">
    <source>
        <dbReference type="Pfam" id="PF25243"/>
    </source>
</evidence>
<dbReference type="AlphaFoldDB" id="A0A1D1YZT2"/>
<dbReference type="Pfam" id="PF25243">
    <property type="entry name" value="WAV3_C"/>
    <property type="match status" value="1"/>
</dbReference>
<name>A0A1D1YZT2_9ARAE</name>
<keyword evidence="3" id="KW-0689">Ribosomal protein</keyword>
<proteinExistence type="predicted"/>
<dbReference type="GO" id="GO:0005840">
    <property type="term" value="C:ribosome"/>
    <property type="evidence" value="ECO:0007669"/>
    <property type="project" value="UniProtKB-KW"/>
</dbReference>
<sequence length="176" mass="19893">HHHHHHHLSVRCTYRDPSTQELVHSRSQTLHVPLQPRHNAGPAPPKFERLRSLFVRTRAVAEARRLADHGDFATGLHLLSSARRLLLQSSSGPVSALEDLRAVEAELEELHCRRQQMRRSELRETPMPPALEEGGGAEALTPTSAWRAAERLAKVAIMRKSLNRVSDLHGFENARF</sequence>
<feature type="non-terminal residue" evidence="3">
    <location>
        <position position="1"/>
    </location>
</feature>
<evidence type="ECO:0000256" key="1">
    <source>
        <dbReference type="SAM" id="MobiDB-lite"/>
    </source>
</evidence>
<organism evidence="3">
    <name type="scientific">Anthurium amnicola</name>
    <dbReference type="NCBI Taxonomy" id="1678845"/>
    <lineage>
        <taxon>Eukaryota</taxon>
        <taxon>Viridiplantae</taxon>
        <taxon>Streptophyta</taxon>
        <taxon>Embryophyta</taxon>
        <taxon>Tracheophyta</taxon>
        <taxon>Spermatophyta</taxon>
        <taxon>Magnoliopsida</taxon>
        <taxon>Liliopsida</taxon>
        <taxon>Araceae</taxon>
        <taxon>Pothoideae</taxon>
        <taxon>Potheae</taxon>
        <taxon>Anthurium</taxon>
    </lineage>
</organism>
<feature type="domain" description="E3 ubiquitin-protein ligase WAV3-like C-terminal" evidence="2">
    <location>
        <begin position="45"/>
        <end position="120"/>
    </location>
</feature>
<evidence type="ECO:0000313" key="3">
    <source>
        <dbReference type="EMBL" id="JAT60157.1"/>
    </source>
</evidence>
<gene>
    <name evidence="3" type="primary">rpl2_1</name>
    <name evidence="3" type="ORF">g.41850</name>
</gene>
<dbReference type="EMBL" id="GDJX01007779">
    <property type="protein sequence ID" value="JAT60157.1"/>
    <property type="molecule type" value="Transcribed_RNA"/>
</dbReference>
<feature type="region of interest" description="Disordered" evidence="1">
    <location>
        <begin position="117"/>
        <end position="138"/>
    </location>
</feature>